<evidence type="ECO:0000313" key="3">
    <source>
        <dbReference type="Proteomes" id="UP000521872"/>
    </source>
</evidence>
<feature type="region of interest" description="Disordered" evidence="1">
    <location>
        <begin position="112"/>
        <end position="136"/>
    </location>
</feature>
<protein>
    <submittedName>
        <fullName evidence="2">Uncharacterized protein</fullName>
    </submittedName>
</protein>
<name>A0A8H4VRZ8_9AGAR</name>
<accession>A0A8H4VRZ8</accession>
<dbReference type="EMBL" id="JAACJL010000015">
    <property type="protein sequence ID" value="KAF4620666.1"/>
    <property type="molecule type" value="Genomic_DNA"/>
</dbReference>
<feature type="compositionally biased region" description="Low complexity" evidence="1">
    <location>
        <begin position="1"/>
        <end position="20"/>
    </location>
</feature>
<feature type="region of interest" description="Disordered" evidence="1">
    <location>
        <begin position="1"/>
        <end position="41"/>
    </location>
</feature>
<proteinExistence type="predicted"/>
<gene>
    <name evidence="2" type="ORF">D9613_000818</name>
</gene>
<evidence type="ECO:0000313" key="2">
    <source>
        <dbReference type="EMBL" id="KAF4620666.1"/>
    </source>
</evidence>
<reference evidence="2 3" key="1">
    <citation type="submission" date="2019-12" db="EMBL/GenBank/DDBJ databases">
        <authorList>
            <person name="Floudas D."/>
            <person name="Bentzer J."/>
            <person name="Ahren D."/>
            <person name="Johansson T."/>
            <person name="Persson P."/>
            <person name="Tunlid A."/>
        </authorList>
    </citation>
    <scope>NUCLEOTIDE SEQUENCE [LARGE SCALE GENOMIC DNA]</scope>
    <source>
        <strain evidence="2 3">CBS 102.39</strain>
    </source>
</reference>
<dbReference type="AlphaFoldDB" id="A0A8H4VRZ8"/>
<keyword evidence="3" id="KW-1185">Reference proteome</keyword>
<organism evidence="2 3">
    <name type="scientific">Agrocybe pediades</name>
    <dbReference type="NCBI Taxonomy" id="84607"/>
    <lineage>
        <taxon>Eukaryota</taxon>
        <taxon>Fungi</taxon>
        <taxon>Dikarya</taxon>
        <taxon>Basidiomycota</taxon>
        <taxon>Agaricomycotina</taxon>
        <taxon>Agaricomycetes</taxon>
        <taxon>Agaricomycetidae</taxon>
        <taxon>Agaricales</taxon>
        <taxon>Agaricineae</taxon>
        <taxon>Strophariaceae</taxon>
        <taxon>Agrocybe</taxon>
    </lineage>
</organism>
<comment type="caution">
    <text evidence="2">The sequence shown here is derived from an EMBL/GenBank/DDBJ whole genome shotgun (WGS) entry which is preliminary data.</text>
</comment>
<dbReference type="Proteomes" id="UP000521872">
    <property type="component" value="Unassembled WGS sequence"/>
</dbReference>
<evidence type="ECO:0000256" key="1">
    <source>
        <dbReference type="SAM" id="MobiDB-lite"/>
    </source>
</evidence>
<sequence length="311" mass="35469">MSSSDQTPVAPPQQQQQQPPRVRKPPFSDWPTIKIMTPPQGRFSPKTDEWCFTYCTQSVSGRIHNKEPNCRSVCLRKVFPHEVRNLVAFKKHNNVGPDGKAKYPLPAEGQAENLPRLLGGSSKDTEDQPSKATQAPTRHWDEGWYLWTGKGRWAALEKTENMMLDFQQQQQLDQARQSRKEIWHDYQEQLKQSVGDQPGAKPKPPAWWGPLVPPRSITQDPSSLSMLVPLPPDVPKIWDKIGKLMAPTYHVLGIFRESIASGEHKQFALRIWEKAKTDEPFILAKKSFARAYETWKNRDVPEEGDGKKGST</sequence>